<protein>
    <submittedName>
        <fullName evidence="2">Uncharacterized protein</fullName>
    </submittedName>
</protein>
<sequence length="230" mass="26596">TCFKLNNEYRDVRLSTAGKLKEIQSFVDLTEEYQRLHPQSDLTELKLPHSINDVKTFLSDFDEYDSKKRYAFIRGMDGKYLCSQNGDRPMNRIERPVPLGWEVFCFEELGDSGKIALKSRGKYVSSENGERKMRCNRKSNGESEKFVLIQHGDIYALKGNNGKFISCSAENDSLSCTSSCENDILSDNEKLQMEWISDFADEIKISWKHFDSYLSKLCNDFENAVQEKKK</sequence>
<reference evidence="2" key="1">
    <citation type="submission" date="2022-11" db="UniProtKB">
        <authorList>
            <consortium name="WormBaseParasite"/>
        </authorList>
    </citation>
    <scope>IDENTIFICATION</scope>
</reference>
<evidence type="ECO:0000313" key="2">
    <source>
        <dbReference type="WBParaSite" id="ES5_v2.g29796.t1"/>
    </source>
</evidence>
<proteinExistence type="predicted"/>
<accession>A0AC34GJT1</accession>
<dbReference type="WBParaSite" id="ES5_v2.g29796.t1">
    <property type="protein sequence ID" value="ES5_v2.g29796.t1"/>
    <property type="gene ID" value="ES5_v2.g29796"/>
</dbReference>
<organism evidence="1 2">
    <name type="scientific">Panagrolaimus sp. ES5</name>
    <dbReference type="NCBI Taxonomy" id="591445"/>
    <lineage>
        <taxon>Eukaryota</taxon>
        <taxon>Metazoa</taxon>
        <taxon>Ecdysozoa</taxon>
        <taxon>Nematoda</taxon>
        <taxon>Chromadorea</taxon>
        <taxon>Rhabditida</taxon>
        <taxon>Tylenchina</taxon>
        <taxon>Panagrolaimomorpha</taxon>
        <taxon>Panagrolaimoidea</taxon>
        <taxon>Panagrolaimidae</taxon>
        <taxon>Panagrolaimus</taxon>
    </lineage>
</organism>
<name>A0AC34GJT1_9BILA</name>
<dbReference type="Proteomes" id="UP000887579">
    <property type="component" value="Unplaced"/>
</dbReference>
<evidence type="ECO:0000313" key="1">
    <source>
        <dbReference type="Proteomes" id="UP000887579"/>
    </source>
</evidence>